<dbReference type="AlphaFoldDB" id="A0A8W8L8X9"/>
<name>A0A8W8L8X9_MAGGI</name>
<dbReference type="SUPFAM" id="SSF49854">
    <property type="entry name" value="Spermadhesin, CUB domain"/>
    <property type="match status" value="1"/>
</dbReference>
<evidence type="ECO:0008006" key="3">
    <source>
        <dbReference type="Google" id="ProtNLM"/>
    </source>
</evidence>
<keyword evidence="2" id="KW-1185">Reference proteome</keyword>
<dbReference type="InterPro" id="IPR035914">
    <property type="entry name" value="Sperma_CUB_dom_sf"/>
</dbReference>
<organism evidence="1 2">
    <name type="scientific">Magallana gigas</name>
    <name type="common">Pacific oyster</name>
    <name type="synonym">Crassostrea gigas</name>
    <dbReference type="NCBI Taxonomy" id="29159"/>
    <lineage>
        <taxon>Eukaryota</taxon>
        <taxon>Metazoa</taxon>
        <taxon>Spiralia</taxon>
        <taxon>Lophotrochozoa</taxon>
        <taxon>Mollusca</taxon>
        <taxon>Bivalvia</taxon>
        <taxon>Autobranchia</taxon>
        <taxon>Pteriomorphia</taxon>
        <taxon>Ostreida</taxon>
        <taxon>Ostreoidea</taxon>
        <taxon>Ostreidae</taxon>
        <taxon>Magallana</taxon>
    </lineage>
</organism>
<protein>
    <recommendedName>
        <fullName evidence="3">CUB domain-containing protein</fullName>
    </recommendedName>
</protein>
<proteinExistence type="predicted"/>
<dbReference type="Gene3D" id="2.60.120.290">
    <property type="entry name" value="Spermadhesin, CUB domain"/>
    <property type="match status" value="1"/>
</dbReference>
<accession>A0A8W8L8X9</accession>
<reference evidence="1" key="1">
    <citation type="submission" date="2022-08" db="UniProtKB">
        <authorList>
            <consortium name="EnsemblMetazoa"/>
        </authorList>
    </citation>
    <scope>IDENTIFICATION</scope>
    <source>
        <strain evidence="1">05x7-T-G4-1.051#20</strain>
    </source>
</reference>
<evidence type="ECO:0000313" key="1">
    <source>
        <dbReference type="EnsemblMetazoa" id="G27018.1:cds"/>
    </source>
</evidence>
<sequence length="214" mass="23240">MYVPEIGKTYCFEVTRRSETGEFSSSDIQEVMKKEIYIFSVFSLVCSIVHAESGCNKTLTLSNETLVADLNETCSWVIKSPKLTTIVLQVTSLHLTNSMDSVRVVDGDTLIASYTDLDQSGDLLVSSNNSLLVLASYSGKGSSPRNVTVSLKPQAGGGRYTDSGQVKLNGTSLPQNDSTPVYFQLIATKGQQASLRHFNTCLHAGFKLSCNGFE</sequence>
<dbReference type="EnsemblMetazoa" id="G27018.1">
    <property type="protein sequence ID" value="G27018.1:cds"/>
    <property type="gene ID" value="G27018"/>
</dbReference>
<dbReference type="Proteomes" id="UP000005408">
    <property type="component" value="Unassembled WGS sequence"/>
</dbReference>
<evidence type="ECO:0000313" key="2">
    <source>
        <dbReference type="Proteomes" id="UP000005408"/>
    </source>
</evidence>